<gene>
    <name evidence="2" type="ORF">BKA15_000826</name>
</gene>
<keyword evidence="1" id="KW-0732">Signal</keyword>
<evidence type="ECO:0008006" key="4">
    <source>
        <dbReference type="Google" id="ProtNLM"/>
    </source>
</evidence>
<dbReference type="EMBL" id="JACCBU010000001">
    <property type="protein sequence ID" value="NYE69497.1"/>
    <property type="molecule type" value="Genomic_DNA"/>
</dbReference>
<comment type="caution">
    <text evidence="2">The sequence shown here is derived from an EMBL/GenBank/DDBJ whole genome shotgun (WGS) entry which is preliminary data.</text>
</comment>
<organism evidence="2 3">
    <name type="scientific">Microlunatus parietis</name>
    <dbReference type="NCBI Taxonomy" id="682979"/>
    <lineage>
        <taxon>Bacteria</taxon>
        <taxon>Bacillati</taxon>
        <taxon>Actinomycetota</taxon>
        <taxon>Actinomycetes</taxon>
        <taxon>Propionibacteriales</taxon>
        <taxon>Propionibacteriaceae</taxon>
        <taxon>Microlunatus</taxon>
    </lineage>
</organism>
<dbReference type="SUPFAM" id="SSF63829">
    <property type="entry name" value="Calcium-dependent phosphotriesterase"/>
    <property type="match status" value="1"/>
</dbReference>
<reference evidence="2 3" key="1">
    <citation type="submission" date="2020-07" db="EMBL/GenBank/DDBJ databases">
        <title>Sequencing the genomes of 1000 actinobacteria strains.</title>
        <authorList>
            <person name="Klenk H.-P."/>
        </authorList>
    </citation>
    <scope>NUCLEOTIDE SEQUENCE [LARGE SCALE GENOMIC DNA]</scope>
    <source>
        <strain evidence="2 3">DSM 22083</strain>
    </source>
</reference>
<protein>
    <recommendedName>
        <fullName evidence="4">Superoxide dismutase, Cu-Zn family</fullName>
    </recommendedName>
</protein>
<name>A0A7Y9L9E6_9ACTN</name>
<dbReference type="PROSITE" id="PS51318">
    <property type="entry name" value="TAT"/>
    <property type="match status" value="1"/>
</dbReference>
<evidence type="ECO:0000313" key="2">
    <source>
        <dbReference type="EMBL" id="NYE69497.1"/>
    </source>
</evidence>
<dbReference type="InterPro" id="IPR006311">
    <property type="entry name" value="TAT_signal"/>
</dbReference>
<feature type="chain" id="PRO_5038380688" description="Superoxide dismutase, Cu-Zn family" evidence="1">
    <location>
        <begin position="22"/>
        <end position="328"/>
    </location>
</feature>
<proteinExistence type="predicted"/>
<keyword evidence="3" id="KW-1185">Reference proteome</keyword>
<accession>A0A7Y9L9E6</accession>
<sequence>MEARLTSRRSLLIGAGGLALAAGMGTHAEALGRHPQDHSNRLPETVALPNGFRPEGIASGPGTRGYVGSLADGAVVAGSLRAGRLEPLWPGEPGRAVRGMMFDHRTGLLWVAGQVQAAGFVWAIQAWSGAVVTAIPVPGSVFLNDLVITRSAVWVTDSRLVPDRLTKIALRRTGRPTGSDPTFLPLGGDWPAGSGSGVNANGIRELPDGSLLLNNSAVGGLWQVDPRTGDTRNVPVHGGPGITAGDGLLIEGRTIYVVRGSGQAEISVLALDRSRTGWSAQWRGTRTADTLDVPSTATLAGGALWAVNARFGVPDPGTAEYWITRLRR</sequence>
<dbReference type="RefSeq" id="WP_179748316.1">
    <property type="nucleotide sequence ID" value="NZ_JACCBU010000001.1"/>
</dbReference>
<evidence type="ECO:0000256" key="1">
    <source>
        <dbReference type="SAM" id="SignalP"/>
    </source>
</evidence>
<evidence type="ECO:0000313" key="3">
    <source>
        <dbReference type="Proteomes" id="UP000569914"/>
    </source>
</evidence>
<dbReference type="Proteomes" id="UP000569914">
    <property type="component" value="Unassembled WGS sequence"/>
</dbReference>
<feature type="signal peptide" evidence="1">
    <location>
        <begin position="1"/>
        <end position="21"/>
    </location>
</feature>
<dbReference type="AlphaFoldDB" id="A0A7Y9L9E6"/>